<proteinExistence type="predicted"/>
<gene>
    <name evidence="1" type="ORF">UFOVP1376_20</name>
    <name evidence="2" type="ORF">UFOVP1623_43</name>
</gene>
<dbReference type="EMBL" id="LR797312">
    <property type="protein sequence ID" value="CAB4202503.1"/>
    <property type="molecule type" value="Genomic_DNA"/>
</dbReference>
<sequence length="752" mass="78588">MSFQKIPLNPGVYVDDTPLKAQGFFTASNKVRFVRGLPQVFGGWEYFSPVSLNGICRGLHAWADNNTVKWVWAGTHTNLYALTDQLPYDVTPISARGHISVNITTTLTSAVVTCGWTAHGMVAGQSFRLFNSTVATVGGVTISTTAATTAAPSPWYVVLAVNSANEFTFTAAQTASSGAGPTACVVDYWQFLAPGLSSSIGALGYGTGVYSTGSTYSSPATGSSVVCRTWSGGNYGQNLIASPNGGKIYEWCPATSAAELVTNGSFTGSATGWTVGANWAYGANAVTATLSSAVLSQSITLPANSFCLISFETSAFAAGTMSVSVGGTAVTGLTAIASNNTWAATFFNAGGAKTLAFTGTALTITLDNVSVKQLQFAEVVPNAPTQNTCVLVTPETFVMAFGTVQENTGAFNPMHIRWSDIGSVIGGEQIWTPASTNQSSFVTLGIGSRIVGAKVAGSEILVWTDKALYALTYVNNTSLVYSTRLVATDCGLIGPNAVGALGNGAYWMTPQGMVYAYSGGAPIPIKSTMSKDVFDHISAVQQFKITAGPVGQFSDMFWFYPDSRDGNECSRYTLLDTAEAIAPPPGTNPGIVGCFANGTFNITCWIDGAVFSYPIGAHNDTPISDAVPSGYTNLYFHEKGSTINGGSLSWSLQTGAIQLGNGDTLWQVNSFIPDFAGLVGGATLTAYASKWPQSATTTTGPFNFTAASEKIDLMSGAPIGREIKWAFAGNSSPAFMRTGNLMFDTVDTGMAF</sequence>
<dbReference type="EMBL" id="LR797491">
    <property type="protein sequence ID" value="CAB4220817.1"/>
    <property type="molecule type" value="Genomic_DNA"/>
</dbReference>
<evidence type="ECO:0000313" key="2">
    <source>
        <dbReference type="EMBL" id="CAB4220817.1"/>
    </source>
</evidence>
<reference evidence="1" key="1">
    <citation type="submission" date="2020-05" db="EMBL/GenBank/DDBJ databases">
        <authorList>
            <person name="Chiriac C."/>
            <person name="Salcher M."/>
            <person name="Ghai R."/>
            <person name="Kavagutti S V."/>
        </authorList>
    </citation>
    <scope>NUCLEOTIDE SEQUENCE</scope>
</reference>
<name>A0A6J5RZ75_9CAUD</name>
<organism evidence="1">
    <name type="scientific">uncultured Caudovirales phage</name>
    <dbReference type="NCBI Taxonomy" id="2100421"/>
    <lineage>
        <taxon>Viruses</taxon>
        <taxon>Duplodnaviria</taxon>
        <taxon>Heunggongvirae</taxon>
        <taxon>Uroviricota</taxon>
        <taxon>Caudoviricetes</taxon>
        <taxon>Peduoviridae</taxon>
        <taxon>Maltschvirus</taxon>
        <taxon>Maltschvirus maltsch</taxon>
    </lineage>
</organism>
<protein>
    <submittedName>
        <fullName evidence="1">Uncharacterized protein</fullName>
    </submittedName>
</protein>
<dbReference type="SUPFAM" id="SSF49785">
    <property type="entry name" value="Galactose-binding domain-like"/>
    <property type="match status" value="1"/>
</dbReference>
<accession>A0A6J5RZ75</accession>
<evidence type="ECO:0000313" key="1">
    <source>
        <dbReference type="EMBL" id="CAB4202503.1"/>
    </source>
</evidence>
<dbReference type="InterPro" id="IPR008979">
    <property type="entry name" value="Galactose-bd-like_sf"/>
</dbReference>